<dbReference type="AlphaFoldDB" id="A0A9Q2XJ50"/>
<keyword evidence="2" id="KW-1185">Reference proteome</keyword>
<name>A0A9Q2XJ50_9PSED</name>
<reference evidence="1" key="1">
    <citation type="journal article" date="2022" name="Int. J. Syst. Evol. Microbiol.">
        <title>Pseudomonas aegrilactucae sp. nov. and Pseudomonas morbosilactucae sp. nov., pathogens causing bacterial rot of lettuce in Japan.</title>
        <authorList>
            <person name="Sawada H."/>
            <person name="Fujikawa T."/>
            <person name="Satou M."/>
        </authorList>
    </citation>
    <scope>NUCLEOTIDE SEQUENCE</scope>
    <source>
        <strain evidence="1">MAFF 301350</strain>
    </source>
</reference>
<proteinExistence type="predicted"/>
<dbReference type="EMBL" id="JAHTBI010000027">
    <property type="protein sequence ID" value="MBV6287066.1"/>
    <property type="molecule type" value="Genomic_DNA"/>
</dbReference>
<dbReference type="Proteomes" id="UP001106592">
    <property type="component" value="Unassembled WGS sequence"/>
</dbReference>
<comment type="caution">
    <text evidence="1">The sequence shown here is derived from an EMBL/GenBank/DDBJ whole genome shotgun (WGS) entry which is preliminary data.</text>
</comment>
<reference evidence="1" key="2">
    <citation type="journal article" date="2023" name="Plant Pathol.">
        <title>Dismantling and reorganizing Pseudomonas marginalis sensu#lato.</title>
        <authorList>
            <person name="Sawada H."/>
            <person name="Fujikawa T."/>
            <person name="Satou M."/>
        </authorList>
    </citation>
    <scope>NUCLEOTIDE SEQUENCE</scope>
    <source>
        <strain evidence="1">MAFF 301350</strain>
    </source>
</reference>
<gene>
    <name evidence="1" type="ORF">KUO17_08465</name>
</gene>
<protein>
    <submittedName>
        <fullName evidence="1">Uncharacterized protein</fullName>
    </submittedName>
</protein>
<organism evidence="1 2">
    <name type="scientific">Pseudomonas aegrilactucae</name>
    <dbReference type="NCBI Taxonomy" id="2854028"/>
    <lineage>
        <taxon>Bacteria</taxon>
        <taxon>Pseudomonadati</taxon>
        <taxon>Pseudomonadota</taxon>
        <taxon>Gammaproteobacteria</taxon>
        <taxon>Pseudomonadales</taxon>
        <taxon>Pseudomonadaceae</taxon>
        <taxon>Pseudomonas</taxon>
    </lineage>
</organism>
<dbReference type="RefSeq" id="WP_186517051.1">
    <property type="nucleotide sequence ID" value="NZ_JAHTBI010000027.1"/>
</dbReference>
<accession>A0A9Q2XJ50</accession>
<evidence type="ECO:0000313" key="2">
    <source>
        <dbReference type="Proteomes" id="UP001106592"/>
    </source>
</evidence>
<evidence type="ECO:0000313" key="1">
    <source>
        <dbReference type="EMBL" id="MBV6287066.1"/>
    </source>
</evidence>
<sequence length="50" mass="5679">MNNKQRRSLKKARLKAKISVPLAARMALVDPRTWRQREAEGRSEMTGALG</sequence>